<protein>
    <recommendedName>
        <fullName evidence="1">RNA-directed DNA polymerase</fullName>
        <ecNumber evidence="1">2.7.7.49</ecNumber>
    </recommendedName>
</protein>
<accession>A0ABQ9HST3</accession>
<reference evidence="3 4" key="1">
    <citation type="submission" date="2023-02" db="EMBL/GenBank/DDBJ databases">
        <title>LHISI_Scaffold_Assembly.</title>
        <authorList>
            <person name="Stuart O.P."/>
            <person name="Cleave R."/>
            <person name="Magrath M.J.L."/>
            <person name="Mikheyev A.S."/>
        </authorList>
    </citation>
    <scope>NUCLEOTIDE SEQUENCE [LARGE SCALE GENOMIC DNA]</scope>
    <source>
        <strain evidence="3">Daus_M_001</strain>
        <tissue evidence="3">Leg muscle</tissue>
    </source>
</reference>
<evidence type="ECO:0000256" key="1">
    <source>
        <dbReference type="ARBA" id="ARBA00012493"/>
    </source>
</evidence>
<dbReference type="PANTHER" id="PTHR37984">
    <property type="entry name" value="PROTEIN CBG26694"/>
    <property type="match status" value="1"/>
</dbReference>
<feature type="domain" description="Integrase zinc-binding" evidence="2">
    <location>
        <begin position="46"/>
        <end position="93"/>
    </location>
</feature>
<dbReference type="Proteomes" id="UP001159363">
    <property type="component" value="Chromosome X"/>
</dbReference>
<dbReference type="InterPro" id="IPR050951">
    <property type="entry name" value="Retrovirus_Pol_polyprotein"/>
</dbReference>
<dbReference type="Gene3D" id="1.10.340.70">
    <property type="match status" value="1"/>
</dbReference>
<dbReference type="Pfam" id="PF17921">
    <property type="entry name" value="Integrase_H2C2"/>
    <property type="match status" value="1"/>
</dbReference>
<organism evidence="3 4">
    <name type="scientific">Dryococelus australis</name>
    <dbReference type="NCBI Taxonomy" id="614101"/>
    <lineage>
        <taxon>Eukaryota</taxon>
        <taxon>Metazoa</taxon>
        <taxon>Ecdysozoa</taxon>
        <taxon>Arthropoda</taxon>
        <taxon>Hexapoda</taxon>
        <taxon>Insecta</taxon>
        <taxon>Pterygota</taxon>
        <taxon>Neoptera</taxon>
        <taxon>Polyneoptera</taxon>
        <taxon>Phasmatodea</taxon>
        <taxon>Verophasmatodea</taxon>
        <taxon>Anareolatae</taxon>
        <taxon>Phasmatidae</taxon>
        <taxon>Eurycanthinae</taxon>
        <taxon>Dryococelus</taxon>
    </lineage>
</organism>
<sequence length="172" mass="20070">MTVSLTELTLPELYMQVIEAQQTCPYHADTQTLNVPCEVREFLLEHDKCSKWTRHPGAIQIQRNAQKYFYWPVISNDVCHFLCECIQCNCLKSHHSDGMQQQVPHTIALDLMCSYPPTGKLFRVIVTDLFIRWVEMYPVHSMHAKNISKVFEIEFLPQIFPLHGRHSTFCST</sequence>
<name>A0ABQ9HST3_9NEOP</name>
<gene>
    <name evidence="3" type="ORF">PR048_013127</name>
</gene>
<evidence type="ECO:0000313" key="4">
    <source>
        <dbReference type="Proteomes" id="UP001159363"/>
    </source>
</evidence>
<dbReference type="EMBL" id="JARBHB010000004">
    <property type="protein sequence ID" value="KAJ8886913.1"/>
    <property type="molecule type" value="Genomic_DNA"/>
</dbReference>
<evidence type="ECO:0000313" key="3">
    <source>
        <dbReference type="EMBL" id="KAJ8886913.1"/>
    </source>
</evidence>
<dbReference type="PANTHER" id="PTHR37984:SF5">
    <property type="entry name" value="PROTEIN NYNRIN-LIKE"/>
    <property type="match status" value="1"/>
</dbReference>
<evidence type="ECO:0000259" key="2">
    <source>
        <dbReference type="Pfam" id="PF17921"/>
    </source>
</evidence>
<comment type="caution">
    <text evidence="3">The sequence shown here is derived from an EMBL/GenBank/DDBJ whole genome shotgun (WGS) entry which is preliminary data.</text>
</comment>
<dbReference type="InterPro" id="IPR041588">
    <property type="entry name" value="Integrase_H2C2"/>
</dbReference>
<keyword evidence="4" id="KW-1185">Reference proteome</keyword>
<dbReference type="EC" id="2.7.7.49" evidence="1"/>
<proteinExistence type="predicted"/>